<dbReference type="InterPro" id="IPR031848">
    <property type="entry name" value="PrlF_antitoxin"/>
</dbReference>
<gene>
    <name evidence="2" type="ORF">C5750_10035</name>
</gene>
<proteinExistence type="predicted"/>
<dbReference type="SUPFAM" id="SSF89447">
    <property type="entry name" value="AbrB/MazE/MraZ-like"/>
    <property type="match status" value="1"/>
</dbReference>
<dbReference type="Proteomes" id="UP000238563">
    <property type="component" value="Unassembled WGS sequence"/>
</dbReference>
<keyword evidence="3" id="KW-1185">Reference proteome</keyword>
<dbReference type="OrthoDB" id="9809003at2"/>
<dbReference type="GO" id="GO:0097351">
    <property type="term" value="F:toxin sequestering activity"/>
    <property type="evidence" value="ECO:0007669"/>
    <property type="project" value="InterPro"/>
</dbReference>
<protein>
    <submittedName>
        <fullName evidence="2">Transcriptional regulator</fullName>
    </submittedName>
</protein>
<dbReference type="EMBL" id="PVBT01000002">
    <property type="protein sequence ID" value="PRD55477.1"/>
    <property type="molecule type" value="Genomic_DNA"/>
</dbReference>
<comment type="caution">
    <text evidence="2">The sequence shown here is derived from an EMBL/GenBank/DDBJ whole genome shotgun (WGS) entry which is preliminary data.</text>
</comment>
<dbReference type="Gene3D" id="2.10.260.10">
    <property type="match status" value="1"/>
</dbReference>
<dbReference type="SMART" id="SM00966">
    <property type="entry name" value="SpoVT_AbrB"/>
    <property type="match status" value="1"/>
</dbReference>
<evidence type="ECO:0000313" key="3">
    <source>
        <dbReference type="Proteomes" id="UP000238563"/>
    </source>
</evidence>
<dbReference type="Pfam" id="PF15937">
    <property type="entry name" value="PrlF_antitoxin"/>
    <property type="match status" value="1"/>
</dbReference>
<reference evidence="2 3" key="1">
    <citation type="submission" date="2018-02" db="EMBL/GenBank/DDBJ databases">
        <title>The draft genome of Phyllobacterium myrsinacearum DSM5892.</title>
        <authorList>
            <person name="Li L."/>
            <person name="Liu L."/>
            <person name="Zhang X."/>
            <person name="Wang T."/>
        </authorList>
    </citation>
    <scope>NUCLEOTIDE SEQUENCE [LARGE SCALE GENOMIC DNA]</scope>
    <source>
        <strain evidence="2 3">DSM 5892</strain>
    </source>
</reference>
<name>A0A2S9JQH9_9HYPH</name>
<dbReference type="InterPro" id="IPR037914">
    <property type="entry name" value="SpoVT-AbrB_sf"/>
</dbReference>
<dbReference type="GO" id="GO:0001558">
    <property type="term" value="P:regulation of cell growth"/>
    <property type="evidence" value="ECO:0007669"/>
    <property type="project" value="InterPro"/>
</dbReference>
<organism evidence="2 3">
    <name type="scientific">Phyllobacterium myrsinacearum</name>
    <dbReference type="NCBI Taxonomy" id="28101"/>
    <lineage>
        <taxon>Bacteria</taxon>
        <taxon>Pseudomonadati</taxon>
        <taxon>Pseudomonadota</taxon>
        <taxon>Alphaproteobacteria</taxon>
        <taxon>Hyphomicrobiales</taxon>
        <taxon>Phyllobacteriaceae</taxon>
        <taxon>Phyllobacterium</taxon>
    </lineage>
</organism>
<dbReference type="AlphaFoldDB" id="A0A2S9JQH9"/>
<dbReference type="GO" id="GO:0003700">
    <property type="term" value="F:DNA-binding transcription factor activity"/>
    <property type="evidence" value="ECO:0007669"/>
    <property type="project" value="InterPro"/>
</dbReference>
<sequence>MITSKMTSKAQTTIPQAVRVALKLNPGDEIAYRIEEGRVILMRVEASAQGDDPFATFVEWDSPADRKAYADL</sequence>
<dbReference type="RefSeq" id="WP_105733706.1">
    <property type="nucleotide sequence ID" value="NZ_PVBT01000002.1"/>
</dbReference>
<dbReference type="InterPro" id="IPR007159">
    <property type="entry name" value="SpoVT-AbrB_dom"/>
</dbReference>
<dbReference type="GO" id="GO:0003677">
    <property type="term" value="F:DNA binding"/>
    <property type="evidence" value="ECO:0007669"/>
    <property type="project" value="InterPro"/>
</dbReference>
<evidence type="ECO:0000259" key="1">
    <source>
        <dbReference type="SMART" id="SM00966"/>
    </source>
</evidence>
<accession>A0A2S9JQH9</accession>
<feature type="domain" description="SpoVT-AbrB" evidence="1">
    <location>
        <begin position="4"/>
        <end position="49"/>
    </location>
</feature>
<evidence type="ECO:0000313" key="2">
    <source>
        <dbReference type="EMBL" id="PRD55477.1"/>
    </source>
</evidence>